<accession>A0A7C9F2Q0</accession>
<organism evidence="1 2">
    <name type="scientific">Salmonirosea aquatica</name>
    <dbReference type="NCBI Taxonomy" id="2654236"/>
    <lineage>
        <taxon>Bacteria</taxon>
        <taxon>Pseudomonadati</taxon>
        <taxon>Bacteroidota</taxon>
        <taxon>Cytophagia</taxon>
        <taxon>Cytophagales</taxon>
        <taxon>Spirosomataceae</taxon>
        <taxon>Salmonirosea</taxon>
    </lineage>
</organism>
<evidence type="ECO:0000313" key="2">
    <source>
        <dbReference type="Proteomes" id="UP000479293"/>
    </source>
</evidence>
<comment type="caution">
    <text evidence="1">The sequence shown here is derived from an EMBL/GenBank/DDBJ whole genome shotgun (WGS) entry which is preliminary data.</text>
</comment>
<dbReference type="AlphaFoldDB" id="A0A7C9F2Q0"/>
<reference evidence="1 2" key="1">
    <citation type="submission" date="2019-10" db="EMBL/GenBank/DDBJ databases">
        <title>Draft Genome Sequence of Cytophagaceae sp. SJW1-29.</title>
        <authorList>
            <person name="Choi A."/>
        </authorList>
    </citation>
    <scope>NUCLEOTIDE SEQUENCE [LARGE SCALE GENOMIC DNA]</scope>
    <source>
        <strain evidence="1 2">SJW1-29</strain>
    </source>
</reference>
<keyword evidence="2" id="KW-1185">Reference proteome</keyword>
<evidence type="ECO:0000313" key="1">
    <source>
        <dbReference type="EMBL" id="MPR32965.1"/>
    </source>
</evidence>
<sequence length="220" mass="25773">MKNFICLFVALITAPTWAQKEIAYDSITDIHRYEYRAELYDYRLNGQQNSYRTVAIKGSPFLFNKWQQGSIPYRNNRSLALLINYNVMEDYAVVSLADGEKQIYPESFMINDLTFVRVKSQYYQALYDGKTKLLRRYTARLDPVERNGYNENVQYDYEYTKGDDLFLQSLDGSLVPIKLNERSLLAKLSDQRGARNIVQEQKLNLRSEKDVIALLTKLEQ</sequence>
<gene>
    <name evidence="1" type="ORF">GBK04_06230</name>
</gene>
<dbReference type="EMBL" id="WHLY01000002">
    <property type="protein sequence ID" value="MPR32965.1"/>
    <property type="molecule type" value="Genomic_DNA"/>
</dbReference>
<dbReference type="RefSeq" id="WP_152757853.1">
    <property type="nucleotide sequence ID" value="NZ_WHLY01000002.1"/>
</dbReference>
<dbReference type="Proteomes" id="UP000479293">
    <property type="component" value="Unassembled WGS sequence"/>
</dbReference>
<protein>
    <submittedName>
        <fullName evidence="1">Uncharacterized protein</fullName>
    </submittedName>
</protein>
<proteinExistence type="predicted"/>
<name>A0A7C9F2Q0_9BACT</name>